<accession>A0ABQ8CZC4</accession>
<comment type="caution">
    <text evidence="1">The sequence shown here is derived from an EMBL/GenBank/DDBJ whole genome shotgun (WGS) entry which is preliminary data.</text>
</comment>
<dbReference type="Gene3D" id="3.40.140.10">
    <property type="entry name" value="Cytidine Deaminase, domain 2"/>
    <property type="match status" value="1"/>
</dbReference>
<dbReference type="SUPFAM" id="SSF53927">
    <property type="entry name" value="Cytidine deaminase-like"/>
    <property type="match status" value="1"/>
</dbReference>
<keyword evidence="2" id="KW-1185">Reference proteome</keyword>
<dbReference type="PANTHER" id="PTHR45751:SF16">
    <property type="entry name" value="E3 UBIQUITIN-PROTEIN LIGASE RGLG4"/>
    <property type="match status" value="1"/>
</dbReference>
<proteinExistence type="predicted"/>
<sequence>IGEVANPYKKVIFVIGQTLAPFVEDNCIPCFGFGRSHMLCRFVIVSVEDVPWADMRKFDDMIPKREFNNFLLRFEAKLALEALEFPVGGNIVASGLNRTNETGNVIFYKLLPISLYEGHKTCRDEAIDELIGQWQKDRLSPSQVAEKFSKCVLYVTCEPCIMCASTLSFLVKKLKEEKCRGIMADAAVSLFNSVL</sequence>
<organism evidence="1 2">
    <name type="scientific">Brassica napus</name>
    <name type="common">Rape</name>
    <dbReference type="NCBI Taxonomy" id="3708"/>
    <lineage>
        <taxon>Eukaryota</taxon>
        <taxon>Viridiplantae</taxon>
        <taxon>Streptophyta</taxon>
        <taxon>Embryophyta</taxon>
        <taxon>Tracheophyta</taxon>
        <taxon>Spermatophyta</taxon>
        <taxon>Magnoliopsida</taxon>
        <taxon>eudicotyledons</taxon>
        <taxon>Gunneridae</taxon>
        <taxon>Pentapetalae</taxon>
        <taxon>rosids</taxon>
        <taxon>malvids</taxon>
        <taxon>Brassicales</taxon>
        <taxon>Brassicaceae</taxon>
        <taxon>Brassiceae</taxon>
        <taxon>Brassica</taxon>
    </lineage>
</organism>
<evidence type="ECO:0008006" key="3">
    <source>
        <dbReference type="Google" id="ProtNLM"/>
    </source>
</evidence>
<dbReference type="InterPro" id="IPR016193">
    <property type="entry name" value="Cytidine_deaminase-like"/>
</dbReference>
<protein>
    <recommendedName>
        <fullName evidence="3">CMP/dCMP-type deaminase domain-containing protein</fullName>
    </recommendedName>
</protein>
<evidence type="ECO:0000313" key="1">
    <source>
        <dbReference type="EMBL" id="KAH0922346.1"/>
    </source>
</evidence>
<name>A0ABQ8CZC4_BRANA</name>
<dbReference type="Proteomes" id="UP000824890">
    <property type="component" value="Unassembled WGS sequence"/>
</dbReference>
<dbReference type="PANTHER" id="PTHR45751">
    <property type="entry name" value="COPINE FAMILY PROTEIN 1"/>
    <property type="match status" value="1"/>
</dbReference>
<dbReference type="InterPro" id="IPR052079">
    <property type="entry name" value="E3_ligase/Copine_domain"/>
</dbReference>
<dbReference type="EMBL" id="JAGKQM010000006">
    <property type="protein sequence ID" value="KAH0922346.1"/>
    <property type="molecule type" value="Genomic_DNA"/>
</dbReference>
<feature type="non-terminal residue" evidence="1">
    <location>
        <position position="1"/>
    </location>
</feature>
<gene>
    <name evidence="1" type="ORF">HID58_022364</name>
</gene>
<reference evidence="1 2" key="1">
    <citation type="submission" date="2021-05" db="EMBL/GenBank/DDBJ databases">
        <title>Genome Assembly of Synthetic Allotetraploid Brassica napus Reveals Homoeologous Exchanges between Subgenomes.</title>
        <authorList>
            <person name="Davis J.T."/>
        </authorList>
    </citation>
    <scope>NUCLEOTIDE SEQUENCE [LARGE SCALE GENOMIC DNA]</scope>
    <source>
        <strain evidence="2">cv. Da-Ae</strain>
        <tissue evidence="1">Seedling</tissue>
    </source>
</reference>
<evidence type="ECO:0000313" key="2">
    <source>
        <dbReference type="Proteomes" id="UP000824890"/>
    </source>
</evidence>